<comment type="catalytic activity">
    <reaction evidence="9">
        <text>ATP + H2O = ADP + phosphate + H(+)</text>
        <dbReference type="Rhea" id="RHEA:13065"/>
        <dbReference type="ChEBI" id="CHEBI:15377"/>
        <dbReference type="ChEBI" id="CHEBI:15378"/>
        <dbReference type="ChEBI" id="CHEBI:30616"/>
        <dbReference type="ChEBI" id="CHEBI:43474"/>
        <dbReference type="ChEBI" id="CHEBI:456216"/>
        <dbReference type="EC" id="5.6.2.4"/>
    </reaction>
</comment>
<dbReference type="EMBL" id="CP011975">
    <property type="protein sequence ID" value="AKP32147.1"/>
    <property type="molecule type" value="Genomic_DNA"/>
</dbReference>
<protein>
    <recommendedName>
        <fullName evidence="7">DNA 3'-5' helicase</fullName>
        <ecNumber evidence="7">5.6.2.4</ecNumber>
    </recommendedName>
    <alternativeName>
        <fullName evidence="8">DNA 3'-5' helicase II</fullName>
    </alternativeName>
</protein>
<sequence length="559" mass="64752">MMMQWQPSEGITPTPELMDIILCDQSVSVLAGAGAGKTELLAQKSNYLLQTGKCMWPKRILCLSYKKEAQENIKERVMKRCGQKGDRFDSYTFDAFFKSIVDRFKDVLSMDKRPLNSYDLVFSSKESNGKDKLSFDLIRQLALEILKIRADIVDLFSLTYSHVFIDEFQDTRSDQYELIKLLFKDKGTQLLAVGDINQSIMLWAGARKTVFEDCEKEFNTTKKLLVQNFRASDEIQEVLRCFIHFVQNDVNFSPITRSVDSCTIHHYDNEFSEADDLANKIENFIASGIEEKEICVLAKQQSEQYTEKLRDKLTTKGIRNLDMSELQDVLKEPLGRIFSSLFKVCTSRSPSSYTELCDLYLALHRVNHGDEKEDGLIKSLSDKIAENREKLINSANPDLFILCIKDIIKFFGVNKIMGRWNQYKSTNYWDKLWSSLEQHLRYTVGATQSFKEAALMFQAENSVQIMNIHKCKGLEYKVVIFLGLEDQAFWNYKKAKFENDCALYVALSRAKEKILVTTAENREHRVNNGYDNRNSKYQLVKPIYSFLTSHCKFKSIWYP</sequence>
<dbReference type="Gene3D" id="3.40.50.300">
    <property type="entry name" value="P-loop containing nucleotide triphosphate hydrolases"/>
    <property type="match status" value="3"/>
</dbReference>
<evidence type="ECO:0000256" key="8">
    <source>
        <dbReference type="ARBA" id="ARBA00034923"/>
    </source>
</evidence>
<dbReference type="InterPro" id="IPR014016">
    <property type="entry name" value="UvrD-like_ATP-bd"/>
</dbReference>
<evidence type="ECO:0000256" key="2">
    <source>
        <dbReference type="ARBA" id="ARBA00022801"/>
    </source>
</evidence>
<dbReference type="PANTHER" id="PTHR11070">
    <property type="entry name" value="UVRD / RECB / PCRA DNA HELICASE FAMILY MEMBER"/>
    <property type="match status" value="1"/>
</dbReference>
<gene>
    <name evidence="12" type="ORF">ACZ76_00545</name>
</gene>
<evidence type="ECO:0000256" key="7">
    <source>
        <dbReference type="ARBA" id="ARBA00034808"/>
    </source>
</evidence>
<dbReference type="InterPro" id="IPR014017">
    <property type="entry name" value="DNA_helicase_UvrD-like_C"/>
</dbReference>
<evidence type="ECO:0000313" key="12">
    <source>
        <dbReference type="EMBL" id="AKP32147.1"/>
    </source>
</evidence>
<dbReference type="CDD" id="cd17932">
    <property type="entry name" value="DEXQc_UvrD"/>
    <property type="match status" value="1"/>
</dbReference>
<evidence type="ECO:0000313" key="13">
    <source>
        <dbReference type="Proteomes" id="UP000069914"/>
    </source>
</evidence>
<keyword evidence="5" id="KW-0413">Isomerase</keyword>
<dbReference type="Pfam" id="PF13361">
    <property type="entry name" value="UvrD_C"/>
    <property type="match status" value="1"/>
</dbReference>
<comment type="catalytic activity">
    <reaction evidence="6">
        <text>Couples ATP hydrolysis with the unwinding of duplex DNA by translocating in the 3'-5' direction.</text>
        <dbReference type="EC" id="5.6.2.4"/>
    </reaction>
</comment>
<evidence type="ECO:0000256" key="9">
    <source>
        <dbReference type="ARBA" id="ARBA00048988"/>
    </source>
</evidence>
<feature type="domain" description="UvrD-like helicase ATP-binding" evidence="11">
    <location>
        <begin position="10"/>
        <end position="232"/>
    </location>
</feature>
<dbReference type="GeneID" id="61900893"/>
<name>A0ABN4H6Y2_YERAE</name>
<dbReference type="PROSITE" id="PS51198">
    <property type="entry name" value="UVRD_HELICASE_ATP_BIND"/>
    <property type="match status" value="1"/>
</dbReference>
<evidence type="ECO:0000256" key="5">
    <source>
        <dbReference type="ARBA" id="ARBA00023235"/>
    </source>
</evidence>
<keyword evidence="2 10" id="KW-0378">Hydrolase</keyword>
<proteinExistence type="predicted"/>
<evidence type="ECO:0000256" key="10">
    <source>
        <dbReference type="PROSITE-ProRule" id="PRU00560"/>
    </source>
</evidence>
<organism evidence="12 13">
    <name type="scientific">Yersinia aleksiciae</name>
    <dbReference type="NCBI Taxonomy" id="263819"/>
    <lineage>
        <taxon>Bacteria</taxon>
        <taxon>Pseudomonadati</taxon>
        <taxon>Pseudomonadota</taxon>
        <taxon>Gammaproteobacteria</taxon>
        <taxon>Enterobacterales</taxon>
        <taxon>Yersiniaceae</taxon>
        <taxon>Yersinia</taxon>
    </lineage>
</organism>
<accession>A0ABN4H6Y2</accession>
<evidence type="ECO:0000259" key="11">
    <source>
        <dbReference type="PROSITE" id="PS51198"/>
    </source>
</evidence>
<keyword evidence="13" id="KW-1185">Reference proteome</keyword>
<dbReference type="EC" id="5.6.2.4" evidence="7"/>
<evidence type="ECO:0000256" key="4">
    <source>
        <dbReference type="ARBA" id="ARBA00022840"/>
    </source>
</evidence>
<evidence type="ECO:0000256" key="1">
    <source>
        <dbReference type="ARBA" id="ARBA00022741"/>
    </source>
</evidence>
<keyword evidence="3 10" id="KW-0347">Helicase</keyword>
<evidence type="ECO:0000256" key="6">
    <source>
        <dbReference type="ARBA" id="ARBA00034617"/>
    </source>
</evidence>
<evidence type="ECO:0000256" key="3">
    <source>
        <dbReference type="ARBA" id="ARBA00022806"/>
    </source>
</evidence>
<dbReference type="InterPro" id="IPR027417">
    <property type="entry name" value="P-loop_NTPase"/>
</dbReference>
<reference evidence="12 13" key="1">
    <citation type="journal article" date="2015" name="Genome Announc.">
        <title>De Novo Genome Sequence of Yersinia aleksiciae Y159T.</title>
        <authorList>
            <person name="Sprague L.D."/>
            <person name="Neubauer H."/>
        </authorList>
    </citation>
    <scope>NUCLEOTIDE SEQUENCE [LARGE SCALE GENOMIC DNA]</scope>
    <source>
        <strain evidence="12 13">159</strain>
    </source>
</reference>
<dbReference type="SUPFAM" id="SSF52540">
    <property type="entry name" value="P-loop containing nucleoside triphosphate hydrolases"/>
    <property type="match status" value="1"/>
</dbReference>
<dbReference type="PANTHER" id="PTHR11070:SF2">
    <property type="entry name" value="ATP-DEPENDENT DNA HELICASE SRS2"/>
    <property type="match status" value="1"/>
</dbReference>
<dbReference type="Pfam" id="PF00580">
    <property type="entry name" value="UvrD-helicase"/>
    <property type="match status" value="2"/>
</dbReference>
<dbReference type="RefSeq" id="WP_048615834.1">
    <property type="nucleotide sequence ID" value="NZ_CABMLM010000001.1"/>
</dbReference>
<dbReference type="GO" id="GO:0004386">
    <property type="term" value="F:helicase activity"/>
    <property type="evidence" value="ECO:0007669"/>
    <property type="project" value="UniProtKB-KW"/>
</dbReference>
<dbReference type="Proteomes" id="UP000069914">
    <property type="component" value="Chromosome"/>
</dbReference>
<keyword evidence="1 10" id="KW-0547">Nucleotide-binding</keyword>
<keyword evidence="4 10" id="KW-0067">ATP-binding</keyword>
<dbReference type="InterPro" id="IPR000212">
    <property type="entry name" value="DNA_helicase_UvrD/REP"/>
</dbReference>
<feature type="binding site" evidence="10">
    <location>
        <begin position="31"/>
        <end position="38"/>
    </location>
    <ligand>
        <name>ATP</name>
        <dbReference type="ChEBI" id="CHEBI:30616"/>
    </ligand>
</feature>